<reference evidence="3 4" key="1">
    <citation type="submission" date="2019-02" db="EMBL/GenBank/DDBJ databases">
        <title>Deep-cultivation of Planctomycetes and their phenomic and genomic characterization uncovers novel biology.</title>
        <authorList>
            <person name="Wiegand S."/>
            <person name="Jogler M."/>
            <person name="Boedeker C."/>
            <person name="Pinto D."/>
            <person name="Vollmers J."/>
            <person name="Rivas-Marin E."/>
            <person name="Kohn T."/>
            <person name="Peeters S.H."/>
            <person name="Heuer A."/>
            <person name="Rast P."/>
            <person name="Oberbeckmann S."/>
            <person name="Bunk B."/>
            <person name="Jeske O."/>
            <person name="Meyerdierks A."/>
            <person name="Storesund J.E."/>
            <person name="Kallscheuer N."/>
            <person name="Luecker S."/>
            <person name="Lage O.M."/>
            <person name="Pohl T."/>
            <person name="Merkel B.J."/>
            <person name="Hornburger P."/>
            <person name="Mueller R.-W."/>
            <person name="Bruemmer F."/>
            <person name="Labrenz M."/>
            <person name="Spormann A.M."/>
            <person name="Op Den Camp H."/>
            <person name="Overmann J."/>
            <person name="Amann R."/>
            <person name="Jetten M.S.M."/>
            <person name="Mascher T."/>
            <person name="Medema M.H."/>
            <person name="Devos D.P."/>
            <person name="Kaster A.-K."/>
            <person name="Ovreas L."/>
            <person name="Rohde M."/>
            <person name="Galperin M.Y."/>
            <person name="Jogler C."/>
        </authorList>
    </citation>
    <scope>NUCLEOTIDE SEQUENCE [LARGE SCALE GENOMIC DNA]</scope>
    <source>
        <strain evidence="3 4">CA13</strain>
    </source>
</reference>
<dbReference type="Proteomes" id="UP000315010">
    <property type="component" value="Unassembled WGS sequence"/>
</dbReference>
<dbReference type="GO" id="GO:0005975">
    <property type="term" value="P:carbohydrate metabolic process"/>
    <property type="evidence" value="ECO:0007669"/>
    <property type="project" value="InterPro"/>
</dbReference>
<dbReference type="Gene3D" id="1.50.10.10">
    <property type="match status" value="1"/>
</dbReference>
<feature type="region of interest" description="Disordered" evidence="1">
    <location>
        <begin position="453"/>
        <end position="476"/>
    </location>
</feature>
<feature type="domain" description="DUF5703" evidence="2">
    <location>
        <begin position="36"/>
        <end position="295"/>
    </location>
</feature>
<comment type="caution">
    <text evidence="3">The sequence shown here is derived from an EMBL/GenBank/DDBJ whole genome shotgun (WGS) entry which is preliminary data.</text>
</comment>
<evidence type="ECO:0000313" key="3">
    <source>
        <dbReference type="EMBL" id="TWT78855.1"/>
    </source>
</evidence>
<evidence type="ECO:0000259" key="2">
    <source>
        <dbReference type="Pfam" id="PF18961"/>
    </source>
</evidence>
<gene>
    <name evidence="3" type="ORF">CA13_02520</name>
</gene>
<dbReference type="InterPro" id="IPR008928">
    <property type="entry name" value="6-hairpin_glycosidase_sf"/>
</dbReference>
<evidence type="ECO:0000313" key="4">
    <source>
        <dbReference type="Proteomes" id="UP000315010"/>
    </source>
</evidence>
<organism evidence="3 4">
    <name type="scientific">Novipirellula herctigrandis</name>
    <dbReference type="NCBI Taxonomy" id="2527986"/>
    <lineage>
        <taxon>Bacteria</taxon>
        <taxon>Pseudomonadati</taxon>
        <taxon>Planctomycetota</taxon>
        <taxon>Planctomycetia</taxon>
        <taxon>Pirellulales</taxon>
        <taxon>Pirellulaceae</taxon>
        <taxon>Novipirellula</taxon>
    </lineage>
</organism>
<dbReference type="SUPFAM" id="SSF48208">
    <property type="entry name" value="Six-hairpin glycosidases"/>
    <property type="match status" value="1"/>
</dbReference>
<feature type="compositionally biased region" description="Basic and acidic residues" evidence="1">
    <location>
        <begin position="453"/>
        <end position="475"/>
    </location>
</feature>
<dbReference type="EMBL" id="SJPJ01000001">
    <property type="protein sequence ID" value="TWT78855.1"/>
    <property type="molecule type" value="Genomic_DNA"/>
</dbReference>
<dbReference type="OrthoDB" id="101302at2"/>
<dbReference type="InterPro" id="IPR043757">
    <property type="entry name" value="DUF5703_N"/>
</dbReference>
<proteinExistence type="predicted"/>
<accession>A0A5C5YV50</accession>
<protein>
    <recommendedName>
        <fullName evidence="2">DUF5703 domain-containing protein</fullName>
    </recommendedName>
</protein>
<dbReference type="InterPro" id="IPR012341">
    <property type="entry name" value="6hp_glycosidase-like_sf"/>
</dbReference>
<dbReference type="Pfam" id="PF18961">
    <property type="entry name" value="DUF5703_N"/>
    <property type="match status" value="1"/>
</dbReference>
<sequence>MTQKMTQLLLLLIVFGTVINSRDITAGAPIDQYNVVWESPSTDHTGQMPLGNGDIAAGVYAIEDDALYLLLSKNDAFTYNGDIFKTGRVKISLSPNPFADGKPFKQTLDLKTGSIQIEADGISIHVWADANRPVYHVQIQSPDEVEVEASADLWERFDTCSRNRTSDPISPPTQDVLLGRGDNVLWYYAVGDRSVYPTELAFYDVSEMAGEYPDPYRFNTFGNLIESPDLNRKGKTLSGKGAKLDIRIHARCTQQADIEQWLADLEQQASEPMDAASDWQSHCDWWSSFWDRSRINVSDNTVEANERYQVDQEGYKSQRKVIDGGALVAQSYNVFRFLMACQSRGRVQTKFNGGLFTQPLRYEPERHKHQVRLNGHWETEGKRFISHEDDRLWARRFTFQNQRLLYWPLLMSGDGELMKPFFDYYSDMLPVRTAITKAWFGHEGAYFRENIEPTGGERDCGPSGRNEYRLEDKPLKTAPGDNDGSGYCHSYYFTSGLETLAMMIEHLKYSGDTAFRDDVLVPFAREIMAFYDKHYPRDQDGKLRLDPSQALETWWIAINPATDVSGLLHNLDELTAMGIGTESDQIRWKRLRSEMPDVHLREIDGKPAIAPGLVFEVGHNAENAELYPVFPFRRFGIAQGTADIVQWTMEHRTNKNAFACSCWTQDQIHWAYAGNAAEAKRGLVQRFRKASTMCRFPIYGAEGPDSCPDFDHFGSGSTALQRMLVQEADGKILLLPAWPKEWDVDFKLHLEKNTIVTGTVEFGKLTHWRVEPASRRKDVVVYDPQ</sequence>
<dbReference type="RefSeq" id="WP_146393978.1">
    <property type="nucleotide sequence ID" value="NZ_SJPJ01000001.1"/>
</dbReference>
<keyword evidence="4" id="KW-1185">Reference proteome</keyword>
<name>A0A5C5YV50_9BACT</name>
<evidence type="ECO:0000256" key="1">
    <source>
        <dbReference type="SAM" id="MobiDB-lite"/>
    </source>
</evidence>
<dbReference type="AlphaFoldDB" id="A0A5C5YV50"/>